<dbReference type="GO" id="GO:0005886">
    <property type="term" value="C:plasma membrane"/>
    <property type="evidence" value="ECO:0007669"/>
    <property type="project" value="TreeGrafter"/>
</dbReference>
<accession>A0A4P9K543</accession>
<dbReference type="InterPro" id="IPR004695">
    <property type="entry name" value="SLAC1/Mae1/Ssu1/TehA"/>
</dbReference>
<feature type="transmembrane region" description="Helical" evidence="5">
    <location>
        <begin position="84"/>
        <end position="105"/>
    </location>
</feature>
<evidence type="ECO:0000256" key="2">
    <source>
        <dbReference type="ARBA" id="ARBA00022692"/>
    </source>
</evidence>
<keyword evidence="7" id="KW-1185">Reference proteome</keyword>
<dbReference type="Pfam" id="PF03595">
    <property type="entry name" value="SLAC1"/>
    <property type="match status" value="1"/>
</dbReference>
<feature type="transmembrane region" description="Helical" evidence="5">
    <location>
        <begin position="304"/>
        <end position="329"/>
    </location>
</feature>
<dbReference type="EMBL" id="CP040602">
    <property type="protein sequence ID" value="QCU90134.1"/>
    <property type="molecule type" value="Genomic_DNA"/>
</dbReference>
<feature type="transmembrane region" description="Helical" evidence="5">
    <location>
        <begin position="214"/>
        <end position="233"/>
    </location>
</feature>
<feature type="transmembrane region" description="Helical" evidence="5">
    <location>
        <begin position="111"/>
        <end position="136"/>
    </location>
</feature>
<proteinExistence type="predicted"/>
<dbReference type="GO" id="GO:0046583">
    <property type="term" value="F:monoatomic cation efflux transmembrane transporter activity"/>
    <property type="evidence" value="ECO:0007669"/>
    <property type="project" value="TreeGrafter"/>
</dbReference>
<evidence type="ECO:0000256" key="1">
    <source>
        <dbReference type="ARBA" id="ARBA00004141"/>
    </source>
</evidence>
<comment type="subcellular location">
    <subcellularLocation>
        <location evidence="1">Membrane</location>
        <topology evidence="1">Multi-pass membrane protein</topology>
    </subcellularLocation>
</comment>
<sequence>MTRGFVRNLSSSIFLFGIPLGVLGTSVNAYHFQQLLAVEHDLALGLRWYGWVSLALVSAIYLFGWLRHYENQLIEWKDSAKRSFIAAIMLTLLLFWLSLIEAQVLSSQSELALNLLLMLVVLQFILNIYLLSGWLFNDQLDIKALQPSWFIMLSGNFTASILLSIKTPAQLLWLQELAYLFYAIGCFGWLIIATLLFYRLLFYPRFDANIRPSLFIFLAPISLAAIASLFINHEPQASTQLDETSLNVISWIGLSFASLFLVLWLIQLRQFIVCGISMASWAYVYPLAAFGLLLQYMAQIYESLWLTVLSGLILISLLVLISLLTVWLIKSSWADFYASDQSANR</sequence>
<evidence type="ECO:0000313" key="7">
    <source>
        <dbReference type="Proteomes" id="UP000304864"/>
    </source>
</evidence>
<name>A0A4P9K543_9GAMM</name>
<feature type="transmembrane region" description="Helical" evidence="5">
    <location>
        <begin position="45"/>
        <end position="63"/>
    </location>
</feature>
<keyword evidence="2 5" id="KW-0812">Transmembrane</keyword>
<evidence type="ECO:0008006" key="8">
    <source>
        <dbReference type="Google" id="ProtNLM"/>
    </source>
</evidence>
<dbReference type="PANTHER" id="PTHR37955:SF1">
    <property type="entry name" value="DEP DOMAIN-CONTAINING PROTEIN"/>
    <property type="match status" value="1"/>
</dbReference>
<feature type="transmembrane region" description="Helical" evidence="5">
    <location>
        <begin position="278"/>
        <end position="298"/>
    </location>
</feature>
<dbReference type="InterPro" id="IPR052951">
    <property type="entry name" value="Tellurite_res_ion_channel"/>
</dbReference>
<dbReference type="AlphaFoldDB" id="A0A4P9K543"/>
<keyword evidence="3 5" id="KW-1133">Transmembrane helix</keyword>
<feature type="transmembrane region" description="Helical" evidence="5">
    <location>
        <begin position="148"/>
        <end position="165"/>
    </location>
</feature>
<evidence type="ECO:0000256" key="3">
    <source>
        <dbReference type="ARBA" id="ARBA00022989"/>
    </source>
</evidence>
<evidence type="ECO:0000256" key="4">
    <source>
        <dbReference type="ARBA" id="ARBA00023136"/>
    </source>
</evidence>
<keyword evidence="4 5" id="KW-0472">Membrane</keyword>
<dbReference type="KEGG" id="thig:FE785_05580"/>
<reference evidence="6 7" key="1">
    <citation type="submission" date="2019-05" db="EMBL/GenBank/DDBJ databases">
        <title>Thiomicrorhabdus sediminis sp. nov, a novel sulfur-oxidizing bacterium isolated from coastal sediment.</title>
        <authorList>
            <person name="Liu X."/>
        </authorList>
    </citation>
    <scope>NUCLEOTIDE SEQUENCE [LARGE SCALE GENOMIC DNA]</scope>
    <source>
        <strain evidence="6 7">G1</strain>
    </source>
</reference>
<dbReference type="InterPro" id="IPR038665">
    <property type="entry name" value="Voltage-dep_anion_channel_sf"/>
</dbReference>
<dbReference type="Proteomes" id="UP000304864">
    <property type="component" value="Chromosome"/>
</dbReference>
<evidence type="ECO:0000256" key="5">
    <source>
        <dbReference type="SAM" id="Phobius"/>
    </source>
</evidence>
<gene>
    <name evidence="6" type="ORF">FE785_05580</name>
</gene>
<feature type="transmembrane region" description="Helical" evidence="5">
    <location>
        <begin position="245"/>
        <end position="266"/>
    </location>
</feature>
<evidence type="ECO:0000313" key="6">
    <source>
        <dbReference type="EMBL" id="QCU90134.1"/>
    </source>
</evidence>
<dbReference type="Gene3D" id="1.50.10.150">
    <property type="entry name" value="Voltage-dependent anion channel"/>
    <property type="match status" value="1"/>
</dbReference>
<feature type="transmembrane region" description="Helical" evidence="5">
    <location>
        <begin position="177"/>
        <end position="202"/>
    </location>
</feature>
<dbReference type="PANTHER" id="PTHR37955">
    <property type="entry name" value="TELLURITE RESISTANCE PROTEIN TEHA"/>
    <property type="match status" value="1"/>
</dbReference>
<dbReference type="OrthoDB" id="5611892at2"/>
<protein>
    <recommendedName>
        <fullName evidence="8">Tellurite resistance protein</fullName>
    </recommendedName>
</protein>
<organism evidence="6 7">
    <name type="scientific">Thiomicrorhabdus sediminis</name>
    <dbReference type="NCBI Taxonomy" id="2580412"/>
    <lineage>
        <taxon>Bacteria</taxon>
        <taxon>Pseudomonadati</taxon>
        <taxon>Pseudomonadota</taxon>
        <taxon>Gammaproteobacteria</taxon>
        <taxon>Thiotrichales</taxon>
        <taxon>Piscirickettsiaceae</taxon>
        <taxon>Thiomicrorhabdus</taxon>
    </lineage>
</organism>